<evidence type="ECO:0000256" key="1">
    <source>
        <dbReference type="SAM" id="SignalP"/>
    </source>
</evidence>
<feature type="chain" id="PRO_5042168998" evidence="1">
    <location>
        <begin position="26"/>
        <end position="370"/>
    </location>
</feature>
<dbReference type="Proteomes" id="UP001209878">
    <property type="component" value="Unassembled WGS sequence"/>
</dbReference>
<feature type="signal peptide" evidence="1">
    <location>
        <begin position="1"/>
        <end position="25"/>
    </location>
</feature>
<name>A0AAD9JWT5_RIDPI</name>
<evidence type="ECO:0000313" key="3">
    <source>
        <dbReference type="Proteomes" id="UP001209878"/>
    </source>
</evidence>
<comment type="caution">
    <text evidence="2">The sequence shown here is derived from an EMBL/GenBank/DDBJ whole genome shotgun (WGS) entry which is preliminary data.</text>
</comment>
<gene>
    <name evidence="2" type="ORF">NP493_1626g00023</name>
</gene>
<dbReference type="EMBL" id="JAODUO010001626">
    <property type="protein sequence ID" value="KAK2160818.1"/>
    <property type="molecule type" value="Genomic_DNA"/>
</dbReference>
<keyword evidence="3" id="KW-1185">Reference proteome</keyword>
<protein>
    <submittedName>
        <fullName evidence="2">Uncharacterized protein</fullName>
    </submittedName>
</protein>
<keyword evidence="1" id="KW-0732">Signal</keyword>
<dbReference type="AlphaFoldDB" id="A0AAD9JWT5"/>
<reference evidence="2" key="1">
    <citation type="journal article" date="2023" name="Mol. Biol. Evol.">
        <title>Third-Generation Sequencing Reveals the Adaptive Role of the Epigenome in Three Deep-Sea Polychaetes.</title>
        <authorList>
            <person name="Perez M."/>
            <person name="Aroh O."/>
            <person name="Sun Y."/>
            <person name="Lan Y."/>
            <person name="Juniper S.K."/>
            <person name="Young C.R."/>
            <person name="Angers B."/>
            <person name="Qian P.Y."/>
        </authorList>
    </citation>
    <scope>NUCLEOTIDE SEQUENCE</scope>
    <source>
        <strain evidence="2">R07B-5</strain>
    </source>
</reference>
<accession>A0AAD9JWT5</accession>
<proteinExistence type="predicted"/>
<evidence type="ECO:0000313" key="2">
    <source>
        <dbReference type="EMBL" id="KAK2160818.1"/>
    </source>
</evidence>
<organism evidence="2 3">
    <name type="scientific">Ridgeia piscesae</name>
    <name type="common">Tubeworm</name>
    <dbReference type="NCBI Taxonomy" id="27915"/>
    <lineage>
        <taxon>Eukaryota</taxon>
        <taxon>Metazoa</taxon>
        <taxon>Spiralia</taxon>
        <taxon>Lophotrochozoa</taxon>
        <taxon>Annelida</taxon>
        <taxon>Polychaeta</taxon>
        <taxon>Sedentaria</taxon>
        <taxon>Canalipalpata</taxon>
        <taxon>Sabellida</taxon>
        <taxon>Siboglinidae</taxon>
        <taxon>Ridgeia</taxon>
    </lineage>
</organism>
<sequence length="370" mass="43747">MCSRRQRKWRWVAAVCAVIILTLTALRTSTSTRTGRPICSFDIIREHCVKHNYFPTGGQWVNDKHGDEVFVPDICRFTESAIKVDKVQNCLKRREVKRMLFLGDSNGIRYFEAMVHLLNKTFLCKLEKTHRSPDFLPDAMYFTNGTRLNASDIVVHYRDCRQCYETLVACTAPQNQGVSFTIKLEFLAMEYFLDTEVTTVRTKKQNNIGRAGWHHSTSTQEFIFSEYLKKQPYPDVILLFSSNHDKARNTLEKMRADMEYLKSLINVYVPSTTEVFWFSTLSEYNNKKPKAYRNRKYERKYAANEYIQLENRHLFEVLLPELSKRDSVIKPFFDIYSMSYGVLHWSTDGIHREKRWYRAIMSRWLQTFCV</sequence>